<proteinExistence type="predicted"/>
<evidence type="ECO:0000256" key="1">
    <source>
        <dbReference type="SAM" id="Phobius"/>
    </source>
</evidence>
<dbReference type="KEGG" id="grl:LPB144_04780"/>
<sequence length="104" mass="12261">MRPISNNEISYNAAKKRFKEIKGFYIHFLVYIFISTAIFILSTRDEGFFEGLGDISNYSTFFFWGIGIVAHWAAVFGSGFLFGKNWEERKIKEIMEKDKKQLWK</sequence>
<accession>A0A1L3J3T3</accession>
<name>A0A1L3J3T3_9FLAO</name>
<protein>
    <recommendedName>
        <fullName evidence="2">2TM domain-containing protein</fullName>
    </recommendedName>
</protein>
<keyword evidence="1" id="KW-0472">Membrane</keyword>
<feature type="domain" description="2TM" evidence="2">
    <location>
        <begin position="13"/>
        <end position="96"/>
    </location>
</feature>
<keyword evidence="1" id="KW-1133">Transmembrane helix</keyword>
<feature type="transmembrane region" description="Helical" evidence="1">
    <location>
        <begin position="21"/>
        <end position="41"/>
    </location>
</feature>
<evidence type="ECO:0000313" key="4">
    <source>
        <dbReference type="Proteomes" id="UP000182510"/>
    </source>
</evidence>
<dbReference type="OrthoDB" id="8965954at2"/>
<dbReference type="Pfam" id="PF13239">
    <property type="entry name" value="2TM"/>
    <property type="match status" value="1"/>
</dbReference>
<feature type="transmembrane region" description="Helical" evidence="1">
    <location>
        <begin position="61"/>
        <end position="82"/>
    </location>
</feature>
<keyword evidence="4" id="KW-1185">Reference proteome</keyword>
<organism evidence="3 4">
    <name type="scientific">Christiangramia salexigens</name>
    <dbReference type="NCBI Taxonomy" id="1913577"/>
    <lineage>
        <taxon>Bacteria</taxon>
        <taxon>Pseudomonadati</taxon>
        <taxon>Bacteroidota</taxon>
        <taxon>Flavobacteriia</taxon>
        <taxon>Flavobacteriales</taxon>
        <taxon>Flavobacteriaceae</taxon>
        <taxon>Christiangramia</taxon>
    </lineage>
</organism>
<gene>
    <name evidence="3" type="ORF">LPB144_04780</name>
</gene>
<reference evidence="3 4" key="1">
    <citation type="submission" date="2016-11" db="EMBL/GenBank/DDBJ databases">
        <title>Gramella sp. LPB0144 isolated from marine environment.</title>
        <authorList>
            <person name="Kim E."/>
            <person name="Yi H."/>
        </authorList>
    </citation>
    <scope>NUCLEOTIDE SEQUENCE [LARGE SCALE GENOMIC DNA]</scope>
    <source>
        <strain evidence="3 4">LPB0144</strain>
    </source>
</reference>
<dbReference type="STRING" id="1913577.LPB144_04780"/>
<dbReference type="InterPro" id="IPR025698">
    <property type="entry name" value="2TM_dom"/>
</dbReference>
<dbReference type="EMBL" id="CP018153">
    <property type="protein sequence ID" value="APG59770.1"/>
    <property type="molecule type" value="Genomic_DNA"/>
</dbReference>
<dbReference type="Proteomes" id="UP000182510">
    <property type="component" value="Chromosome"/>
</dbReference>
<dbReference type="AlphaFoldDB" id="A0A1L3J3T3"/>
<dbReference type="RefSeq" id="WP_072552422.1">
    <property type="nucleotide sequence ID" value="NZ_CP018153.1"/>
</dbReference>
<keyword evidence="1" id="KW-0812">Transmembrane</keyword>
<evidence type="ECO:0000313" key="3">
    <source>
        <dbReference type="EMBL" id="APG59770.1"/>
    </source>
</evidence>
<evidence type="ECO:0000259" key="2">
    <source>
        <dbReference type="Pfam" id="PF13239"/>
    </source>
</evidence>